<proteinExistence type="predicted"/>
<evidence type="ECO:0000313" key="1">
    <source>
        <dbReference type="EMBL" id="TGB13228.1"/>
    </source>
</evidence>
<dbReference type="EMBL" id="SRID01000068">
    <property type="protein sequence ID" value="TGB13228.1"/>
    <property type="molecule type" value="Genomic_DNA"/>
</dbReference>
<dbReference type="AlphaFoldDB" id="A0A4Z0HDJ5"/>
<accession>A0A4Z0HDJ5</accession>
<dbReference type="SUPFAM" id="SSF111069">
    <property type="entry name" value="Hypothetical protein yfbM"/>
    <property type="match status" value="1"/>
</dbReference>
<dbReference type="InterPro" id="IPR035944">
    <property type="entry name" value="YfbM-like_sf"/>
</dbReference>
<reference evidence="1 2" key="1">
    <citation type="submission" date="2019-03" db="EMBL/GenBank/DDBJ databases">
        <authorList>
            <person name="Gonzalez-Pimentel J.L."/>
        </authorList>
    </citation>
    <scope>NUCLEOTIDE SEQUENCE [LARGE SCALE GENOMIC DNA]</scope>
    <source>
        <strain evidence="1 2">JCM 31289</strain>
    </source>
</reference>
<comment type="caution">
    <text evidence="1">The sequence shown here is derived from an EMBL/GenBank/DDBJ whole genome shotgun (WGS) entry which is preliminary data.</text>
</comment>
<dbReference type="OrthoDB" id="5354816at2"/>
<dbReference type="Pfam" id="PF08974">
    <property type="entry name" value="DUF1877"/>
    <property type="match status" value="1"/>
</dbReference>
<gene>
    <name evidence="1" type="ORF">E4099_10360</name>
</gene>
<evidence type="ECO:0000313" key="2">
    <source>
        <dbReference type="Proteomes" id="UP000297948"/>
    </source>
</evidence>
<dbReference type="Proteomes" id="UP000297948">
    <property type="component" value="Unassembled WGS sequence"/>
</dbReference>
<keyword evidence="2" id="KW-1185">Reference proteome</keyword>
<dbReference type="Gene3D" id="3.40.1760.10">
    <property type="entry name" value="YfbM-like super family"/>
    <property type="match status" value="1"/>
</dbReference>
<dbReference type="InterPro" id="IPR015068">
    <property type="entry name" value="DUF1877"/>
</dbReference>
<protein>
    <submittedName>
        <fullName evidence="1">DUF1877 family protein</fullName>
    </submittedName>
</protein>
<name>A0A4Z0HDJ5_9ACTN</name>
<organism evidence="1 2">
    <name type="scientific">Streptomyces palmae</name>
    <dbReference type="NCBI Taxonomy" id="1701085"/>
    <lineage>
        <taxon>Bacteria</taxon>
        <taxon>Bacillati</taxon>
        <taxon>Actinomycetota</taxon>
        <taxon>Actinomycetes</taxon>
        <taxon>Kitasatosporales</taxon>
        <taxon>Streptomycetaceae</taxon>
        <taxon>Streptomyces</taxon>
    </lineage>
</organism>
<sequence>MGMTIHFTAATPEELDKGEQDPGWVEDFIEGLWGDGEFSTPDRPCGGPDKAWAGLEYLLGQADDVGLEFLMDGDMLLEDGTLFAWPPEQVASLAQRLRALPWEQLAVHFDPEKMLAENIYPRVWDCEGELEWLKDAYEEVVTFFTEAAEGGYGAFMEFSF</sequence>